<evidence type="ECO:0000256" key="1">
    <source>
        <dbReference type="SAM" id="MobiDB-lite"/>
    </source>
</evidence>
<dbReference type="SUPFAM" id="SSF55729">
    <property type="entry name" value="Acyl-CoA N-acyltransferases (Nat)"/>
    <property type="match status" value="1"/>
</dbReference>
<dbReference type="Proteomes" id="UP001432039">
    <property type="component" value="Chromosome"/>
</dbReference>
<dbReference type="Gene3D" id="3.40.630.30">
    <property type="match status" value="1"/>
</dbReference>
<accession>A0ABZ1T554</accession>
<dbReference type="EMBL" id="CP108090">
    <property type="protein sequence ID" value="WUQ10998.1"/>
    <property type="molecule type" value="Genomic_DNA"/>
</dbReference>
<dbReference type="RefSeq" id="WP_328960523.1">
    <property type="nucleotide sequence ID" value="NZ_CP108090.1"/>
</dbReference>
<proteinExistence type="predicted"/>
<evidence type="ECO:0000313" key="3">
    <source>
        <dbReference type="Proteomes" id="UP001432039"/>
    </source>
</evidence>
<reference evidence="2" key="1">
    <citation type="submission" date="2022-10" db="EMBL/GenBank/DDBJ databases">
        <title>The complete genomes of actinobacterial strains from the NBC collection.</title>
        <authorList>
            <person name="Joergensen T.S."/>
            <person name="Alvarez Arevalo M."/>
            <person name="Sterndorff E.B."/>
            <person name="Faurdal D."/>
            <person name="Vuksanovic O."/>
            <person name="Mourched A.-S."/>
            <person name="Charusanti P."/>
            <person name="Shaw S."/>
            <person name="Blin K."/>
            <person name="Weber T."/>
        </authorList>
    </citation>
    <scope>NUCLEOTIDE SEQUENCE</scope>
    <source>
        <strain evidence="2">NBC_00248</strain>
    </source>
</reference>
<gene>
    <name evidence="2" type="ORF">OG517_05920</name>
</gene>
<name>A0ABZ1T554_STRVG</name>
<sequence length="285" mass="30938">MIEISPQQLPALSRWFPTGSPGPGTLAEHVLTTGVGLWWADRPHLPRVLAVSCADHVLLRGDPSALTQDALARFAGRYVETPARFWPSLGSAFERVVPWERMLYVHQPQAPVSLPRTPRGVTVRRLTPQDVPALAAMDSENAWIHASWGGPGGLAASGHGWAAFAKSRVLSVACTYFLGSAYEDIAVVTVPDRRRELPQLPLGGAPTALACVAGLTADIQARGHTASWCCSRDNRPSRLLAWTAGFRLTREYVHHVTGRALAEEVGHRAAEPPRHRARPRVAMTG</sequence>
<dbReference type="InterPro" id="IPR016181">
    <property type="entry name" value="Acyl_CoA_acyltransferase"/>
</dbReference>
<dbReference type="InterPro" id="IPR027365">
    <property type="entry name" value="GNAT_acetyltra_YdfB-like"/>
</dbReference>
<protein>
    <submittedName>
        <fullName evidence="2">GNAT family N-acetyltransferase</fullName>
    </submittedName>
</protein>
<feature type="region of interest" description="Disordered" evidence="1">
    <location>
        <begin position="264"/>
        <end position="285"/>
    </location>
</feature>
<dbReference type="Pfam" id="PF12746">
    <property type="entry name" value="GNAT_acetyltran"/>
    <property type="match status" value="1"/>
</dbReference>
<keyword evidence="3" id="KW-1185">Reference proteome</keyword>
<feature type="compositionally biased region" description="Basic and acidic residues" evidence="1">
    <location>
        <begin position="264"/>
        <end position="274"/>
    </location>
</feature>
<evidence type="ECO:0000313" key="2">
    <source>
        <dbReference type="EMBL" id="WUQ10998.1"/>
    </source>
</evidence>
<organism evidence="2 3">
    <name type="scientific">Streptomyces virginiae</name>
    <name type="common">Streptomyces cinnamonensis</name>
    <dbReference type="NCBI Taxonomy" id="1961"/>
    <lineage>
        <taxon>Bacteria</taxon>
        <taxon>Bacillati</taxon>
        <taxon>Actinomycetota</taxon>
        <taxon>Actinomycetes</taxon>
        <taxon>Kitasatosporales</taxon>
        <taxon>Streptomycetaceae</taxon>
        <taxon>Streptomyces</taxon>
    </lineage>
</organism>